<proteinExistence type="inferred from homology"/>
<dbReference type="Pfam" id="PF05368">
    <property type="entry name" value="NmrA"/>
    <property type="match status" value="1"/>
</dbReference>
<protein>
    <recommendedName>
        <fullName evidence="3">NmrA-like domain-containing protein</fullName>
    </recommendedName>
</protein>
<evidence type="ECO:0000256" key="1">
    <source>
        <dbReference type="ARBA" id="ARBA00006328"/>
    </source>
</evidence>
<organism evidence="4 5">
    <name type="scientific">Lithohypha guttulata</name>
    <dbReference type="NCBI Taxonomy" id="1690604"/>
    <lineage>
        <taxon>Eukaryota</taxon>
        <taxon>Fungi</taxon>
        <taxon>Dikarya</taxon>
        <taxon>Ascomycota</taxon>
        <taxon>Pezizomycotina</taxon>
        <taxon>Eurotiomycetes</taxon>
        <taxon>Chaetothyriomycetidae</taxon>
        <taxon>Chaetothyriales</taxon>
        <taxon>Trichomeriaceae</taxon>
        <taxon>Lithohypha</taxon>
    </lineage>
</organism>
<keyword evidence="2" id="KW-0521">NADP</keyword>
<evidence type="ECO:0000256" key="2">
    <source>
        <dbReference type="ARBA" id="ARBA00022857"/>
    </source>
</evidence>
<dbReference type="PANTHER" id="PTHR42748">
    <property type="entry name" value="NITROGEN METABOLITE REPRESSION PROTEIN NMRA FAMILY MEMBER"/>
    <property type="match status" value="1"/>
</dbReference>
<dbReference type="Proteomes" id="UP001309876">
    <property type="component" value="Unassembled WGS sequence"/>
</dbReference>
<dbReference type="Gene3D" id="3.90.25.10">
    <property type="entry name" value="UDP-galactose 4-epimerase, domain 1"/>
    <property type="match status" value="1"/>
</dbReference>
<dbReference type="InterPro" id="IPR051164">
    <property type="entry name" value="NmrA-like_oxidored"/>
</dbReference>
<dbReference type="InterPro" id="IPR036291">
    <property type="entry name" value="NAD(P)-bd_dom_sf"/>
</dbReference>
<dbReference type="PANTHER" id="PTHR42748:SF26">
    <property type="entry name" value="NMRA-LIKE DOMAIN-CONTAINING PROTEIN"/>
    <property type="match status" value="1"/>
</dbReference>
<comment type="caution">
    <text evidence="4">The sequence shown here is derived from an EMBL/GenBank/DDBJ whole genome shotgun (WGS) entry which is preliminary data.</text>
</comment>
<dbReference type="SUPFAM" id="SSF51735">
    <property type="entry name" value="NAD(P)-binding Rossmann-fold domains"/>
    <property type="match status" value="1"/>
</dbReference>
<evidence type="ECO:0000313" key="4">
    <source>
        <dbReference type="EMBL" id="KAK5088095.1"/>
    </source>
</evidence>
<keyword evidence="5" id="KW-1185">Reference proteome</keyword>
<dbReference type="GO" id="GO:0005634">
    <property type="term" value="C:nucleus"/>
    <property type="evidence" value="ECO:0007669"/>
    <property type="project" value="TreeGrafter"/>
</dbReference>
<dbReference type="Gene3D" id="3.40.50.720">
    <property type="entry name" value="NAD(P)-binding Rossmann-like Domain"/>
    <property type="match status" value="1"/>
</dbReference>
<evidence type="ECO:0000259" key="3">
    <source>
        <dbReference type="Pfam" id="PF05368"/>
    </source>
</evidence>
<feature type="domain" description="NmrA-like" evidence="3">
    <location>
        <begin position="6"/>
        <end position="298"/>
    </location>
</feature>
<dbReference type="EMBL" id="JAVRRJ010000002">
    <property type="protein sequence ID" value="KAK5088095.1"/>
    <property type="molecule type" value="Genomic_DNA"/>
</dbReference>
<gene>
    <name evidence="4" type="ORF">LTR05_002312</name>
</gene>
<accession>A0AAN7YC40</accession>
<reference evidence="4 5" key="1">
    <citation type="submission" date="2023-08" db="EMBL/GenBank/DDBJ databases">
        <title>Black Yeasts Isolated from many extreme environments.</title>
        <authorList>
            <person name="Coleine C."/>
            <person name="Stajich J.E."/>
            <person name="Selbmann L."/>
        </authorList>
    </citation>
    <scope>NUCLEOTIDE SEQUENCE [LARGE SCALE GENOMIC DNA]</scope>
    <source>
        <strain evidence="4 5">CCFEE 5910</strain>
    </source>
</reference>
<evidence type="ECO:0000313" key="5">
    <source>
        <dbReference type="Proteomes" id="UP001309876"/>
    </source>
</evidence>
<sequence>MASQPLIAIVGATGAQGSSVLSTYLNTTSWRIRALTRSVSSSKAKALTERSSRIEVAEANLNDIASLRKAFEGAIAIFGVTDFWTLISDESNKAKVKDGQSFAEWGAEMEVQQGKNIFEAANQVSSLKRLVFSSLTDITKWSGGKYTYALHFDSKAIALKHAEEHFPNVYAKTSILVAGAYLENFKQNPFFKPKLEGEALIFNSFGTGNRPWPFIAAEEDTGSIVKALIELPAGLRVAAHRELKVMSDVVQLIGKAAGYEVRLEQQEFPLPDDLKKDLANIFGFVNEFGYWGNDPSIKQPEELGVELRLGSIEDWVKAQDWSKELNG</sequence>
<name>A0AAN7YC40_9EURO</name>
<comment type="similarity">
    <text evidence="1">Belongs to the NmrA-type oxidoreductase family.</text>
</comment>
<dbReference type="InterPro" id="IPR008030">
    <property type="entry name" value="NmrA-like"/>
</dbReference>
<dbReference type="AlphaFoldDB" id="A0AAN7YC40"/>